<keyword evidence="2" id="KW-1185">Reference proteome</keyword>
<organism evidence="1 2">
    <name type="scientific">Pelagimonas varians</name>
    <dbReference type="NCBI Taxonomy" id="696760"/>
    <lineage>
        <taxon>Bacteria</taxon>
        <taxon>Pseudomonadati</taxon>
        <taxon>Pseudomonadota</taxon>
        <taxon>Alphaproteobacteria</taxon>
        <taxon>Rhodobacterales</taxon>
        <taxon>Roseobacteraceae</taxon>
        <taxon>Pelagimonas</taxon>
    </lineage>
</organism>
<protein>
    <submittedName>
        <fullName evidence="1">Uncharacterized protein</fullName>
    </submittedName>
</protein>
<gene>
    <name evidence="1" type="ORF">PEV8663_03505</name>
</gene>
<dbReference type="Proteomes" id="UP000220836">
    <property type="component" value="Unassembled WGS sequence"/>
</dbReference>
<reference evidence="1 2" key="1">
    <citation type="submission" date="2017-05" db="EMBL/GenBank/DDBJ databases">
        <authorList>
            <person name="Song R."/>
            <person name="Chenine A.L."/>
            <person name="Ruprecht R.M."/>
        </authorList>
    </citation>
    <scope>NUCLEOTIDE SEQUENCE [LARGE SCALE GENOMIC DNA]</scope>
    <source>
        <strain evidence="1 2">CECT 8663</strain>
    </source>
</reference>
<name>A0A238KWW4_9RHOB</name>
<evidence type="ECO:0000313" key="1">
    <source>
        <dbReference type="EMBL" id="SMX47305.1"/>
    </source>
</evidence>
<accession>A0A238KWW4</accession>
<dbReference type="RefSeq" id="WP_170125900.1">
    <property type="nucleotide sequence ID" value="NZ_FXYH01000015.1"/>
</dbReference>
<sequence>MKHHAAIEVADAPAAFAAVWAKRHAGIGYGGHVTLYLTPADLAKYGTWNGATLTQAAH</sequence>
<dbReference type="AlphaFoldDB" id="A0A238KWW4"/>
<dbReference type="EMBL" id="FXYH01000015">
    <property type="protein sequence ID" value="SMX47305.1"/>
    <property type="molecule type" value="Genomic_DNA"/>
</dbReference>
<evidence type="ECO:0000313" key="2">
    <source>
        <dbReference type="Proteomes" id="UP000220836"/>
    </source>
</evidence>
<proteinExistence type="predicted"/>